<dbReference type="OrthoDB" id="3242409at2759"/>
<feature type="domain" description="DUF6533" evidence="2">
    <location>
        <begin position="4"/>
        <end position="43"/>
    </location>
</feature>
<name>A0A2H3JJB7_WOLCO</name>
<dbReference type="InterPro" id="IPR045340">
    <property type="entry name" value="DUF6533"/>
</dbReference>
<protein>
    <recommendedName>
        <fullName evidence="2">DUF6533 domain-containing protein</fullName>
    </recommendedName>
</protein>
<evidence type="ECO:0000313" key="3">
    <source>
        <dbReference type="EMBL" id="PCH38869.1"/>
    </source>
</evidence>
<keyword evidence="4" id="KW-1185">Reference proteome</keyword>
<accession>A0A2H3JJB7</accession>
<dbReference type="EMBL" id="KB467943">
    <property type="protein sequence ID" value="PCH38869.1"/>
    <property type="molecule type" value="Genomic_DNA"/>
</dbReference>
<evidence type="ECO:0000259" key="2">
    <source>
        <dbReference type="Pfam" id="PF20151"/>
    </source>
</evidence>
<feature type="transmembrane region" description="Helical" evidence="1">
    <location>
        <begin position="33"/>
        <end position="51"/>
    </location>
</feature>
<proteinExistence type="predicted"/>
<evidence type="ECO:0000313" key="4">
    <source>
        <dbReference type="Proteomes" id="UP000218811"/>
    </source>
</evidence>
<dbReference type="Proteomes" id="UP000218811">
    <property type="component" value="Unassembled WGS sequence"/>
</dbReference>
<evidence type="ECO:0000256" key="1">
    <source>
        <dbReference type="SAM" id="Phobius"/>
    </source>
</evidence>
<reference evidence="3 4" key="1">
    <citation type="journal article" date="2012" name="Science">
        <title>The Paleozoic origin of enzymatic lignin decomposition reconstructed from 31 fungal genomes.</title>
        <authorList>
            <person name="Floudas D."/>
            <person name="Binder M."/>
            <person name="Riley R."/>
            <person name="Barry K."/>
            <person name="Blanchette R.A."/>
            <person name="Henrissat B."/>
            <person name="Martinez A.T."/>
            <person name="Otillar R."/>
            <person name="Spatafora J.W."/>
            <person name="Yadav J.S."/>
            <person name="Aerts A."/>
            <person name="Benoit I."/>
            <person name="Boyd A."/>
            <person name="Carlson A."/>
            <person name="Copeland A."/>
            <person name="Coutinho P.M."/>
            <person name="de Vries R.P."/>
            <person name="Ferreira P."/>
            <person name="Findley K."/>
            <person name="Foster B."/>
            <person name="Gaskell J."/>
            <person name="Glotzer D."/>
            <person name="Gorecki P."/>
            <person name="Heitman J."/>
            <person name="Hesse C."/>
            <person name="Hori C."/>
            <person name="Igarashi K."/>
            <person name="Jurgens J.A."/>
            <person name="Kallen N."/>
            <person name="Kersten P."/>
            <person name="Kohler A."/>
            <person name="Kuees U."/>
            <person name="Kumar T.K.A."/>
            <person name="Kuo A."/>
            <person name="LaButti K."/>
            <person name="Larrondo L.F."/>
            <person name="Lindquist E."/>
            <person name="Ling A."/>
            <person name="Lombard V."/>
            <person name="Lucas S."/>
            <person name="Lundell T."/>
            <person name="Martin R."/>
            <person name="McLaughlin D.J."/>
            <person name="Morgenstern I."/>
            <person name="Morin E."/>
            <person name="Murat C."/>
            <person name="Nagy L.G."/>
            <person name="Nolan M."/>
            <person name="Ohm R.A."/>
            <person name="Patyshakuliyeva A."/>
            <person name="Rokas A."/>
            <person name="Ruiz-Duenas F.J."/>
            <person name="Sabat G."/>
            <person name="Salamov A."/>
            <person name="Samejima M."/>
            <person name="Schmutz J."/>
            <person name="Slot J.C."/>
            <person name="St John F."/>
            <person name="Stenlid J."/>
            <person name="Sun H."/>
            <person name="Sun S."/>
            <person name="Syed K."/>
            <person name="Tsang A."/>
            <person name="Wiebenga A."/>
            <person name="Young D."/>
            <person name="Pisabarro A."/>
            <person name="Eastwood D.C."/>
            <person name="Martin F."/>
            <person name="Cullen D."/>
            <person name="Grigoriev I.V."/>
            <person name="Hibbett D.S."/>
        </authorList>
    </citation>
    <scope>NUCLEOTIDE SEQUENCE [LARGE SCALE GENOMIC DNA]</scope>
    <source>
        <strain evidence="3 4">MD-104</strain>
    </source>
</reference>
<organism evidence="3 4">
    <name type="scientific">Wolfiporia cocos (strain MD-104)</name>
    <name type="common">Brown rot fungus</name>
    <dbReference type="NCBI Taxonomy" id="742152"/>
    <lineage>
        <taxon>Eukaryota</taxon>
        <taxon>Fungi</taxon>
        <taxon>Dikarya</taxon>
        <taxon>Basidiomycota</taxon>
        <taxon>Agaricomycotina</taxon>
        <taxon>Agaricomycetes</taxon>
        <taxon>Polyporales</taxon>
        <taxon>Phaeolaceae</taxon>
        <taxon>Wolfiporia</taxon>
    </lineage>
</organism>
<feature type="non-terminal residue" evidence="3">
    <location>
        <position position="110"/>
    </location>
</feature>
<dbReference type="Pfam" id="PF20151">
    <property type="entry name" value="DUF6533"/>
    <property type="match status" value="1"/>
</dbReference>
<sequence length="110" mass="11935">MAAGMAALLIYDHVLILGREVNVTRRGSNARPVLFFANRCVMLAMVISLLCQLGNYQAKTVEALAIFYSCVNIAPGLIWTVFSTLRLYAVCRGKLLLPTMTLLLGVASAS</sequence>
<dbReference type="AlphaFoldDB" id="A0A2H3JJB7"/>
<gene>
    <name evidence="3" type="ORF">WOLCODRAFT_146759</name>
</gene>
<keyword evidence="1" id="KW-0472">Membrane</keyword>
<keyword evidence="1" id="KW-1133">Transmembrane helix</keyword>
<feature type="transmembrane region" description="Helical" evidence="1">
    <location>
        <begin position="63"/>
        <end position="81"/>
    </location>
</feature>
<keyword evidence="1" id="KW-0812">Transmembrane</keyword>